<dbReference type="Proteomes" id="UP001237642">
    <property type="component" value="Unassembled WGS sequence"/>
</dbReference>
<feature type="domain" description="Dof-type" evidence="10">
    <location>
        <begin position="29"/>
        <end position="83"/>
    </location>
</feature>
<evidence type="ECO:0000256" key="2">
    <source>
        <dbReference type="ARBA" id="ARBA00022771"/>
    </source>
</evidence>
<protein>
    <recommendedName>
        <fullName evidence="10">Dof-type domain-containing protein</fullName>
    </recommendedName>
</protein>
<dbReference type="GO" id="GO:0003677">
    <property type="term" value="F:DNA binding"/>
    <property type="evidence" value="ECO:0007669"/>
    <property type="project" value="UniProtKB-UniRule"/>
</dbReference>
<comment type="caution">
    <text evidence="11">The sequence shown here is derived from an EMBL/GenBank/DDBJ whole genome shotgun (WGS) entry which is preliminary data.</text>
</comment>
<evidence type="ECO:0000256" key="9">
    <source>
        <dbReference type="SAM" id="MobiDB-lite"/>
    </source>
</evidence>
<keyword evidence="12" id="KW-1185">Reference proteome</keyword>
<keyword evidence="6" id="KW-0804">Transcription</keyword>
<sequence length="174" mass="19349">MEGENRSEQQQPQDSHSQGEGEIKPEPNQKCPRCYSSDTRFCYFNNKNTSQPRYICKNCKKFWTQGGHVRNIMSNGGEGQMKDARDSSSSGGSAKESRLTAILPPTQPLTIVSSGGSVRRVGSLNFTRPQPVGNQPQLKFVRVDINSINIVGAIHYMEPGNANILWAEQQQPNH</sequence>
<dbReference type="PROSITE" id="PS50884">
    <property type="entry name" value="ZF_DOF_2"/>
    <property type="match status" value="1"/>
</dbReference>
<reference evidence="11" key="1">
    <citation type="submission" date="2023-02" db="EMBL/GenBank/DDBJ databases">
        <title>Genome of toxic invasive species Heracleum sosnowskyi carries increased number of genes despite the absence of recent whole-genome duplications.</title>
        <authorList>
            <person name="Schelkunov M."/>
            <person name="Shtratnikova V."/>
            <person name="Makarenko M."/>
            <person name="Klepikova A."/>
            <person name="Omelchenko D."/>
            <person name="Novikova G."/>
            <person name="Obukhova E."/>
            <person name="Bogdanov V."/>
            <person name="Penin A."/>
            <person name="Logacheva M."/>
        </authorList>
    </citation>
    <scope>NUCLEOTIDE SEQUENCE</scope>
    <source>
        <strain evidence="11">Hsosn_3</strain>
        <tissue evidence="11">Leaf</tissue>
    </source>
</reference>
<dbReference type="InterPro" id="IPR045174">
    <property type="entry name" value="Dof"/>
</dbReference>
<dbReference type="GO" id="GO:0005634">
    <property type="term" value="C:nucleus"/>
    <property type="evidence" value="ECO:0007669"/>
    <property type="project" value="UniProtKB-SubCell"/>
</dbReference>
<dbReference type="PANTHER" id="PTHR31089:SF1">
    <property type="entry name" value="CYCLIC DOF FACTOR 3"/>
    <property type="match status" value="1"/>
</dbReference>
<keyword evidence="1" id="KW-0479">Metal-binding</keyword>
<evidence type="ECO:0000256" key="8">
    <source>
        <dbReference type="PROSITE-ProRule" id="PRU00071"/>
    </source>
</evidence>
<dbReference type="AlphaFoldDB" id="A0AAD8I664"/>
<feature type="compositionally biased region" description="Basic and acidic residues" evidence="9">
    <location>
        <begin position="17"/>
        <end position="27"/>
    </location>
</feature>
<keyword evidence="2 8" id="KW-0863">Zinc-finger</keyword>
<dbReference type="InterPro" id="IPR003851">
    <property type="entry name" value="Znf_Dof"/>
</dbReference>
<feature type="region of interest" description="Disordered" evidence="9">
    <location>
        <begin position="1"/>
        <end position="31"/>
    </location>
</feature>
<dbReference type="EMBL" id="JAUIZM010000006">
    <property type="protein sequence ID" value="KAK1378717.1"/>
    <property type="molecule type" value="Genomic_DNA"/>
</dbReference>
<evidence type="ECO:0000313" key="12">
    <source>
        <dbReference type="Proteomes" id="UP001237642"/>
    </source>
</evidence>
<feature type="region of interest" description="Disordered" evidence="9">
    <location>
        <begin position="71"/>
        <end position="97"/>
    </location>
</feature>
<evidence type="ECO:0000256" key="4">
    <source>
        <dbReference type="ARBA" id="ARBA00023015"/>
    </source>
</evidence>
<dbReference type="PANTHER" id="PTHR31089">
    <property type="entry name" value="CYCLIC DOF FACTOR 2"/>
    <property type="match status" value="1"/>
</dbReference>
<evidence type="ECO:0000256" key="5">
    <source>
        <dbReference type="ARBA" id="ARBA00023125"/>
    </source>
</evidence>
<dbReference type="Pfam" id="PF02701">
    <property type="entry name" value="Zn_ribbon_Dof"/>
    <property type="match status" value="1"/>
</dbReference>
<evidence type="ECO:0000313" key="11">
    <source>
        <dbReference type="EMBL" id="KAK1378717.1"/>
    </source>
</evidence>
<dbReference type="GO" id="GO:0003700">
    <property type="term" value="F:DNA-binding transcription factor activity"/>
    <property type="evidence" value="ECO:0007669"/>
    <property type="project" value="InterPro"/>
</dbReference>
<evidence type="ECO:0000259" key="10">
    <source>
        <dbReference type="PROSITE" id="PS50884"/>
    </source>
</evidence>
<evidence type="ECO:0000256" key="7">
    <source>
        <dbReference type="ARBA" id="ARBA00023242"/>
    </source>
</evidence>
<dbReference type="GO" id="GO:0008270">
    <property type="term" value="F:zinc ion binding"/>
    <property type="evidence" value="ECO:0007669"/>
    <property type="project" value="UniProtKB-KW"/>
</dbReference>
<organism evidence="11 12">
    <name type="scientific">Heracleum sosnowskyi</name>
    <dbReference type="NCBI Taxonomy" id="360622"/>
    <lineage>
        <taxon>Eukaryota</taxon>
        <taxon>Viridiplantae</taxon>
        <taxon>Streptophyta</taxon>
        <taxon>Embryophyta</taxon>
        <taxon>Tracheophyta</taxon>
        <taxon>Spermatophyta</taxon>
        <taxon>Magnoliopsida</taxon>
        <taxon>eudicotyledons</taxon>
        <taxon>Gunneridae</taxon>
        <taxon>Pentapetalae</taxon>
        <taxon>asterids</taxon>
        <taxon>campanulids</taxon>
        <taxon>Apiales</taxon>
        <taxon>Apiaceae</taxon>
        <taxon>Apioideae</taxon>
        <taxon>apioid superclade</taxon>
        <taxon>Tordylieae</taxon>
        <taxon>Tordyliinae</taxon>
        <taxon>Heracleum</taxon>
    </lineage>
</organism>
<evidence type="ECO:0000256" key="3">
    <source>
        <dbReference type="ARBA" id="ARBA00022833"/>
    </source>
</evidence>
<keyword evidence="4" id="KW-0805">Transcription regulation</keyword>
<reference evidence="11" key="2">
    <citation type="submission" date="2023-05" db="EMBL/GenBank/DDBJ databases">
        <authorList>
            <person name="Schelkunov M.I."/>
        </authorList>
    </citation>
    <scope>NUCLEOTIDE SEQUENCE</scope>
    <source>
        <strain evidence="11">Hsosn_3</strain>
        <tissue evidence="11">Leaf</tissue>
    </source>
</reference>
<keyword evidence="3" id="KW-0862">Zinc</keyword>
<gene>
    <name evidence="11" type="ORF">POM88_025461</name>
</gene>
<keyword evidence="5 8" id="KW-0238">DNA-binding</keyword>
<comment type="subcellular location">
    <subcellularLocation>
        <location evidence="8">Nucleus</location>
    </subcellularLocation>
</comment>
<evidence type="ECO:0000256" key="1">
    <source>
        <dbReference type="ARBA" id="ARBA00022723"/>
    </source>
</evidence>
<accession>A0AAD8I664</accession>
<proteinExistence type="predicted"/>
<name>A0AAD8I664_9APIA</name>
<evidence type="ECO:0000256" key="6">
    <source>
        <dbReference type="ARBA" id="ARBA00023163"/>
    </source>
</evidence>
<keyword evidence="7 8" id="KW-0539">Nucleus</keyword>